<dbReference type="EMBL" id="BJOU01000001">
    <property type="protein sequence ID" value="GED98265.1"/>
    <property type="molecule type" value="Genomic_DNA"/>
</dbReference>
<gene>
    <name evidence="2" type="ORF">nbrc107697_23040</name>
</gene>
<feature type="transmembrane region" description="Helical" evidence="1">
    <location>
        <begin position="7"/>
        <end position="31"/>
    </location>
</feature>
<evidence type="ECO:0000313" key="3">
    <source>
        <dbReference type="Proteomes" id="UP000444980"/>
    </source>
</evidence>
<evidence type="ECO:0000256" key="1">
    <source>
        <dbReference type="SAM" id="Phobius"/>
    </source>
</evidence>
<name>A0A7I9UYS4_9ACTN</name>
<proteinExistence type="predicted"/>
<protein>
    <submittedName>
        <fullName evidence="2">Membrane protein</fullName>
    </submittedName>
</protein>
<dbReference type="Proteomes" id="UP000444980">
    <property type="component" value="Unassembled WGS sequence"/>
</dbReference>
<keyword evidence="3" id="KW-1185">Reference proteome</keyword>
<feature type="transmembrane region" description="Helical" evidence="1">
    <location>
        <begin position="81"/>
        <end position="102"/>
    </location>
</feature>
<sequence length="103" mass="11501">MRQSGDVTVFLTVVAALLWLYWLLLLARLILELVQSFARDWRPKGVVVVIVETVFTLTDPPIKLLRRVIPPINLGSVRLDLSLMIALIVVIIAQQIVTSLAAN</sequence>
<dbReference type="GO" id="GO:0016020">
    <property type="term" value="C:membrane"/>
    <property type="evidence" value="ECO:0007669"/>
    <property type="project" value="InterPro"/>
</dbReference>
<dbReference type="Pfam" id="PF02325">
    <property type="entry name" value="CCB3_YggT"/>
    <property type="match status" value="1"/>
</dbReference>
<accession>A0A7I9UYS4</accession>
<keyword evidence="1" id="KW-0472">Membrane</keyword>
<keyword evidence="1" id="KW-1133">Transmembrane helix</keyword>
<dbReference type="AlphaFoldDB" id="A0A7I9UYS4"/>
<organism evidence="2 3">
    <name type="scientific">Gordonia crocea</name>
    <dbReference type="NCBI Taxonomy" id="589162"/>
    <lineage>
        <taxon>Bacteria</taxon>
        <taxon>Bacillati</taxon>
        <taxon>Actinomycetota</taxon>
        <taxon>Actinomycetes</taxon>
        <taxon>Mycobacteriales</taxon>
        <taxon>Gordoniaceae</taxon>
        <taxon>Gordonia</taxon>
    </lineage>
</organism>
<evidence type="ECO:0000313" key="2">
    <source>
        <dbReference type="EMBL" id="GED98265.1"/>
    </source>
</evidence>
<dbReference type="InterPro" id="IPR003425">
    <property type="entry name" value="CCB3/YggT"/>
</dbReference>
<reference evidence="3" key="1">
    <citation type="submission" date="2019-06" db="EMBL/GenBank/DDBJ databases">
        <title>Gordonia isolated from sludge of a wastewater treatment plant.</title>
        <authorList>
            <person name="Tamura T."/>
            <person name="Aoyama K."/>
            <person name="Kang Y."/>
            <person name="Saito S."/>
            <person name="Akiyama N."/>
            <person name="Yazawa K."/>
            <person name="Gonoi T."/>
            <person name="Mikami Y."/>
        </authorList>
    </citation>
    <scope>NUCLEOTIDE SEQUENCE [LARGE SCALE GENOMIC DNA]</scope>
    <source>
        <strain evidence="3">NBRC 107697</strain>
    </source>
</reference>
<comment type="caution">
    <text evidence="2">The sequence shown here is derived from an EMBL/GenBank/DDBJ whole genome shotgun (WGS) entry which is preliminary data.</text>
</comment>
<keyword evidence="1" id="KW-0812">Transmembrane</keyword>